<dbReference type="Proteomes" id="UP000266673">
    <property type="component" value="Unassembled WGS sequence"/>
</dbReference>
<keyword evidence="2" id="KW-1185">Reference proteome</keyword>
<dbReference type="STRING" id="44941.A0A397U413"/>
<dbReference type="SUPFAM" id="SSF56672">
    <property type="entry name" value="DNA/RNA polymerases"/>
    <property type="match status" value="1"/>
</dbReference>
<evidence type="ECO:0000313" key="1">
    <source>
        <dbReference type="EMBL" id="RIB03757.1"/>
    </source>
</evidence>
<evidence type="ECO:0008006" key="3">
    <source>
        <dbReference type="Google" id="ProtNLM"/>
    </source>
</evidence>
<proteinExistence type="predicted"/>
<name>A0A397U413_9GLOM</name>
<comment type="caution">
    <text evidence="1">The sequence shown here is derived from an EMBL/GenBank/DDBJ whole genome shotgun (WGS) entry which is preliminary data.</text>
</comment>
<organism evidence="1 2">
    <name type="scientific">Gigaspora rosea</name>
    <dbReference type="NCBI Taxonomy" id="44941"/>
    <lineage>
        <taxon>Eukaryota</taxon>
        <taxon>Fungi</taxon>
        <taxon>Fungi incertae sedis</taxon>
        <taxon>Mucoromycota</taxon>
        <taxon>Glomeromycotina</taxon>
        <taxon>Glomeromycetes</taxon>
        <taxon>Diversisporales</taxon>
        <taxon>Gigasporaceae</taxon>
        <taxon>Gigaspora</taxon>
    </lineage>
</organism>
<dbReference type="EMBL" id="QKWP01002329">
    <property type="protein sequence ID" value="RIB03757.1"/>
    <property type="molecule type" value="Genomic_DNA"/>
</dbReference>
<reference evidence="1 2" key="1">
    <citation type="submission" date="2018-06" db="EMBL/GenBank/DDBJ databases">
        <title>Comparative genomics reveals the genomic features of Rhizophagus irregularis, R. cerebriforme, R. diaphanum and Gigaspora rosea, and their symbiotic lifestyle signature.</title>
        <authorList>
            <person name="Morin E."/>
            <person name="San Clemente H."/>
            <person name="Chen E.C.H."/>
            <person name="De La Providencia I."/>
            <person name="Hainaut M."/>
            <person name="Kuo A."/>
            <person name="Kohler A."/>
            <person name="Murat C."/>
            <person name="Tang N."/>
            <person name="Roy S."/>
            <person name="Loubradou J."/>
            <person name="Henrissat B."/>
            <person name="Grigoriev I.V."/>
            <person name="Corradi N."/>
            <person name="Roux C."/>
            <person name="Martin F.M."/>
        </authorList>
    </citation>
    <scope>NUCLEOTIDE SEQUENCE [LARGE SCALE GENOMIC DNA]</scope>
    <source>
        <strain evidence="1 2">DAOM 194757</strain>
    </source>
</reference>
<gene>
    <name evidence="1" type="ORF">C2G38_2049014</name>
</gene>
<accession>A0A397U413</accession>
<dbReference type="OrthoDB" id="2393015at2759"/>
<sequence>MNEVRDINNERSLHKIVEDVLRDAITNPNQWDFEQFIETDAWKPNVNNQSVQRFIGRIRRKYESKIPIPGERFSYVVTHPDMTFDLHGRKLNPTKGEKMEFADIAKELKKELDLYHYYEKTIIGLCARFIMYDKKYEPALLDKIMQIEDPDEKYKQIDDYAQKKAKLWLERFVKESIIINGITSKMMESRGRVYQRTYRNAVKKAQEMLYQQYIDFEPSEIRLPITEEDVQEFRKIIADQEKMTDIVMDEYRFLLRYGHNSKGEFPEPPNEIFSLQIVTGMICSEEALELSGSLFFSPPLFAYESVLSGPSG</sequence>
<evidence type="ECO:0000313" key="2">
    <source>
        <dbReference type="Proteomes" id="UP000266673"/>
    </source>
</evidence>
<protein>
    <recommendedName>
        <fullName evidence="3">DNA-directed DNA polymerase</fullName>
    </recommendedName>
</protein>
<dbReference type="InterPro" id="IPR043502">
    <property type="entry name" value="DNA/RNA_pol_sf"/>
</dbReference>
<dbReference type="AlphaFoldDB" id="A0A397U413"/>